<dbReference type="InterPro" id="IPR003702">
    <property type="entry name" value="ActCoA_hydro_N"/>
</dbReference>
<gene>
    <name evidence="5" type="ORF">NX722_17745</name>
</gene>
<dbReference type="Gene3D" id="3.30.750.70">
    <property type="entry name" value="4-hydroxybutyrate coenzyme like domains"/>
    <property type="match status" value="1"/>
</dbReference>
<evidence type="ECO:0000259" key="3">
    <source>
        <dbReference type="Pfam" id="PF02550"/>
    </source>
</evidence>
<dbReference type="InterPro" id="IPR037171">
    <property type="entry name" value="NagB/RpiA_transferase-like"/>
</dbReference>
<dbReference type="InterPro" id="IPR038460">
    <property type="entry name" value="AcetylCoA_hyd_C_sf"/>
</dbReference>
<dbReference type="InterPro" id="IPR026888">
    <property type="entry name" value="AcetylCoA_hyd_C"/>
</dbReference>
<dbReference type="InterPro" id="IPR046433">
    <property type="entry name" value="ActCoA_hydro"/>
</dbReference>
<evidence type="ECO:0000256" key="2">
    <source>
        <dbReference type="ARBA" id="ARBA00022679"/>
    </source>
</evidence>
<evidence type="ECO:0000313" key="5">
    <source>
        <dbReference type="EMBL" id="MCW7554431.1"/>
    </source>
</evidence>
<comment type="caution">
    <text evidence="5">The sequence shown here is derived from an EMBL/GenBank/DDBJ whole genome shotgun (WGS) entry which is preliminary data.</text>
</comment>
<organism evidence="5 6">
    <name type="scientific">Endozoicomonas gorgoniicola</name>
    <dbReference type="NCBI Taxonomy" id="1234144"/>
    <lineage>
        <taxon>Bacteria</taxon>
        <taxon>Pseudomonadati</taxon>
        <taxon>Pseudomonadota</taxon>
        <taxon>Gammaproteobacteria</taxon>
        <taxon>Oceanospirillales</taxon>
        <taxon>Endozoicomonadaceae</taxon>
        <taxon>Endozoicomonas</taxon>
    </lineage>
</organism>
<feature type="domain" description="Acetyl-CoA hydrolase/transferase N-terminal" evidence="3">
    <location>
        <begin position="12"/>
        <end position="191"/>
    </location>
</feature>
<dbReference type="Proteomes" id="UP001209854">
    <property type="component" value="Unassembled WGS sequence"/>
</dbReference>
<comment type="similarity">
    <text evidence="1">Belongs to the acetyl-CoA hydrolase/transferase family.</text>
</comment>
<dbReference type="SUPFAM" id="SSF100950">
    <property type="entry name" value="NagB/RpiA/CoA transferase-like"/>
    <property type="match status" value="2"/>
</dbReference>
<name>A0ABT3MYI4_9GAMM</name>
<protein>
    <recommendedName>
        <fullName evidence="7">4-hydroxybutyrate CoA-transferase</fullName>
    </recommendedName>
</protein>
<sequence length="439" mass="47992">MTMTPFDTAKWQTNFDKKWRTLDDAANVIQSGDRVWIGGANCVATPVLQKLCLRKEELKDVELFGGLLMFPFDFLKPDFKGHIHYTAIFAGPLERKLSGPGSNISINSLNFSQFNNFLTDTMKPNVLLLEVSRPNEQGLMSLGQTGALMDSIAVEMADTIIAVVNEEIPFLPGSERCFLHVDQATMIVECNHELPYAPQATPSELEDRIASHILPHINDGDVIQVGFGGISDAVAYKLDSKKNLKIHSEIMADSMLYLVEQGSIDPESTITYSLAVGSRKVLDFLNGNEKTRVMPLVEVVDPATVGAYDNFVSINGALMADLTGQIASEGVGLKQISCTGGQLDFVRGAGLSEGGRSFLALSSSFEGKNGLESRIRLTLPEGTPVTTPRSDVMYIVTEYGVADIRNKPIKDRVKAMIAIAHPDFREELTTRARDAGLMD</sequence>
<keyword evidence="6" id="KW-1185">Reference proteome</keyword>
<dbReference type="PANTHER" id="PTHR21432">
    <property type="entry name" value="ACETYL-COA HYDROLASE-RELATED"/>
    <property type="match status" value="1"/>
</dbReference>
<evidence type="ECO:0000256" key="1">
    <source>
        <dbReference type="ARBA" id="ARBA00009632"/>
    </source>
</evidence>
<dbReference type="PANTHER" id="PTHR21432:SF20">
    <property type="entry name" value="ACETYL-COA HYDROLASE"/>
    <property type="match status" value="1"/>
</dbReference>
<reference evidence="5 6" key="1">
    <citation type="submission" date="2022-10" db="EMBL/GenBank/DDBJ databases">
        <title>High-quality genome sequences of two octocoral-associated bacteria, Endozoicomonas euniceicola EF212 and Endozoicomonas gorgoniicola PS125.</title>
        <authorList>
            <person name="Chiou Y.-J."/>
            <person name="Chen Y.-H."/>
        </authorList>
    </citation>
    <scope>NUCLEOTIDE SEQUENCE [LARGE SCALE GENOMIC DNA]</scope>
    <source>
        <strain evidence="5 6">PS125</strain>
    </source>
</reference>
<evidence type="ECO:0000259" key="4">
    <source>
        <dbReference type="Pfam" id="PF13336"/>
    </source>
</evidence>
<evidence type="ECO:0000313" key="6">
    <source>
        <dbReference type="Proteomes" id="UP001209854"/>
    </source>
</evidence>
<dbReference type="RefSeq" id="WP_262564186.1">
    <property type="nucleotide sequence ID" value="NZ_JAPFCC010000001.1"/>
</dbReference>
<dbReference type="Pfam" id="PF13336">
    <property type="entry name" value="AcetylCoA_hyd_C"/>
    <property type="match status" value="1"/>
</dbReference>
<dbReference type="Gene3D" id="3.40.1080.10">
    <property type="entry name" value="Glutaconate Coenzyme A-transferase"/>
    <property type="match status" value="1"/>
</dbReference>
<dbReference type="Pfam" id="PF02550">
    <property type="entry name" value="AcetylCoA_hydro"/>
    <property type="match status" value="1"/>
</dbReference>
<proteinExistence type="inferred from homology"/>
<dbReference type="EMBL" id="JAPFCC010000001">
    <property type="protein sequence ID" value="MCW7554431.1"/>
    <property type="molecule type" value="Genomic_DNA"/>
</dbReference>
<dbReference type="Gene3D" id="3.40.1080.20">
    <property type="entry name" value="Acetyl-CoA hydrolase/transferase C-terminal domain"/>
    <property type="match status" value="1"/>
</dbReference>
<evidence type="ECO:0008006" key="7">
    <source>
        <dbReference type="Google" id="ProtNLM"/>
    </source>
</evidence>
<keyword evidence="2" id="KW-0808">Transferase</keyword>
<accession>A0ABT3MYI4</accession>
<feature type="domain" description="Acetyl-CoA hydrolase/transferase C-terminal" evidence="4">
    <location>
        <begin position="277"/>
        <end position="431"/>
    </location>
</feature>